<proteinExistence type="predicted"/>
<protein>
    <recommendedName>
        <fullName evidence="4">Sugar transporter</fullName>
    </recommendedName>
</protein>
<feature type="transmembrane region" description="Helical" evidence="1">
    <location>
        <begin position="61"/>
        <end position="82"/>
    </location>
</feature>
<name>A0A059E7K9_9PROT</name>
<keyword evidence="1" id="KW-1133">Transmembrane helix</keyword>
<sequence>MNETPKTQSVGTPWHLWLVGVLATIWNGFGAFDFTATVTRWAPYMSNYTEEQQAFFYSFPAWQYVIWALGVWGALIGSILLLMRSRYAVWAFAVSLAGATISMIYSLSLKDVPEGASNPAFAAIIILIAALLLFYAWRMTRRGVLR</sequence>
<evidence type="ECO:0008006" key="4">
    <source>
        <dbReference type="Google" id="ProtNLM"/>
    </source>
</evidence>
<accession>A0A059E7K9</accession>
<dbReference type="PATRIC" id="fig|1280948.3.peg.1071"/>
<organism evidence="2 3">
    <name type="scientific">Hyphomonas atlantica</name>
    <dbReference type="NCBI Taxonomy" id="1280948"/>
    <lineage>
        <taxon>Bacteria</taxon>
        <taxon>Pseudomonadati</taxon>
        <taxon>Pseudomonadota</taxon>
        <taxon>Alphaproteobacteria</taxon>
        <taxon>Hyphomonadales</taxon>
        <taxon>Hyphomonadaceae</taxon>
        <taxon>Hyphomonas</taxon>
    </lineage>
</organism>
<feature type="transmembrane region" description="Helical" evidence="1">
    <location>
        <begin position="89"/>
        <end position="108"/>
    </location>
</feature>
<feature type="transmembrane region" description="Helical" evidence="1">
    <location>
        <begin position="120"/>
        <end position="137"/>
    </location>
</feature>
<comment type="caution">
    <text evidence="2">The sequence shown here is derived from an EMBL/GenBank/DDBJ whole genome shotgun (WGS) entry which is preliminary data.</text>
</comment>
<evidence type="ECO:0000256" key="1">
    <source>
        <dbReference type="SAM" id="Phobius"/>
    </source>
</evidence>
<dbReference type="RefSeq" id="WP_035549511.1">
    <property type="nucleotide sequence ID" value="NZ_AWFH01000005.1"/>
</dbReference>
<dbReference type="OrthoDB" id="5801787at2"/>
<evidence type="ECO:0000313" key="2">
    <source>
        <dbReference type="EMBL" id="KCZ63633.1"/>
    </source>
</evidence>
<keyword evidence="3" id="KW-1185">Reference proteome</keyword>
<dbReference type="STRING" id="1280948.HY36_14165"/>
<keyword evidence="1" id="KW-0472">Membrane</keyword>
<reference evidence="2 3" key="1">
    <citation type="journal article" date="2014" name="Antonie Van Leeuwenhoek">
        <title>Hyphomonas beringensis sp. nov. and Hyphomonas chukchiensis sp. nov., isolated from surface seawater of the Bering Sea and Chukchi Sea.</title>
        <authorList>
            <person name="Li C."/>
            <person name="Lai Q."/>
            <person name="Li G."/>
            <person name="Dong C."/>
            <person name="Wang J."/>
            <person name="Liao Y."/>
            <person name="Shao Z."/>
        </authorList>
    </citation>
    <scope>NUCLEOTIDE SEQUENCE [LARGE SCALE GENOMIC DNA]</scope>
    <source>
        <strain evidence="2 3">22II1-22F38</strain>
    </source>
</reference>
<gene>
    <name evidence="2" type="ORF">HY36_14165</name>
</gene>
<evidence type="ECO:0000313" key="3">
    <source>
        <dbReference type="Proteomes" id="UP000024547"/>
    </source>
</evidence>
<keyword evidence="1" id="KW-0812">Transmembrane</keyword>
<dbReference type="Proteomes" id="UP000024547">
    <property type="component" value="Unassembled WGS sequence"/>
</dbReference>
<dbReference type="eggNOG" id="ENOG50336M6">
    <property type="taxonomic scope" value="Bacteria"/>
</dbReference>
<dbReference type="GeneID" id="92501332"/>
<feature type="transmembrane region" description="Helical" evidence="1">
    <location>
        <begin position="16"/>
        <end position="41"/>
    </location>
</feature>
<dbReference type="AlphaFoldDB" id="A0A059E7K9"/>
<dbReference type="EMBL" id="AWFH01000005">
    <property type="protein sequence ID" value="KCZ63633.1"/>
    <property type="molecule type" value="Genomic_DNA"/>
</dbReference>